<keyword evidence="2" id="KW-0238">DNA-binding</keyword>
<dbReference type="Proteomes" id="UP000015503">
    <property type="component" value="Chromosome"/>
</dbReference>
<dbReference type="InterPro" id="IPR000792">
    <property type="entry name" value="Tscrpt_reg_LuxR_C"/>
</dbReference>
<dbReference type="HOGENOM" id="CLU_067793_0_0_6"/>
<dbReference type="AlphaFoldDB" id="S6AGE4"/>
<evidence type="ECO:0000313" key="5">
    <source>
        <dbReference type="EMBL" id="BAN49357.1"/>
    </source>
</evidence>
<keyword evidence="3" id="KW-0804">Transcription</keyword>
<dbReference type="KEGG" id="pre:PCA10_36250"/>
<dbReference type="CDD" id="cd06170">
    <property type="entry name" value="LuxR_C_like"/>
    <property type="match status" value="1"/>
</dbReference>
<dbReference type="OrthoDB" id="343383at2"/>
<accession>S6AGE4</accession>
<dbReference type="SMART" id="SM00421">
    <property type="entry name" value="HTH_LUXR"/>
    <property type="match status" value="1"/>
</dbReference>
<evidence type="ECO:0000256" key="2">
    <source>
        <dbReference type="ARBA" id="ARBA00023125"/>
    </source>
</evidence>
<evidence type="ECO:0000256" key="1">
    <source>
        <dbReference type="ARBA" id="ARBA00023015"/>
    </source>
</evidence>
<dbReference type="GO" id="GO:0003677">
    <property type="term" value="F:DNA binding"/>
    <property type="evidence" value="ECO:0007669"/>
    <property type="project" value="UniProtKB-KW"/>
</dbReference>
<dbReference type="STRING" id="1245471.PCA10_36250"/>
<dbReference type="PROSITE" id="PS50043">
    <property type="entry name" value="HTH_LUXR_2"/>
    <property type="match status" value="1"/>
</dbReference>
<dbReference type="InterPro" id="IPR016032">
    <property type="entry name" value="Sig_transdc_resp-reg_C-effctor"/>
</dbReference>
<dbReference type="InterPro" id="IPR036388">
    <property type="entry name" value="WH-like_DNA-bd_sf"/>
</dbReference>
<dbReference type="PRINTS" id="PR00038">
    <property type="entry name" value="HTHLUXR"/>
</dbReference>
<reference evidence="5 6" key="1">
    <citation type="journal article" date="2013" name="Genome Announc.">
        <title>Complete Genome Sequence of the Carbazole Degrader Pseudomonas resinovorans Strain CA10 (NBRC 106553).</title>
        <authorList>
            <person name="Shintani M."/>
            <person name="Hosoyama A."/>
            <person name="Ohji S."/>
            <person name="Tsuchikane K."/>
            <person name="Takarada H."/>
            <person name="Yamazoe A."/>
            <person name="Fujita N."/>
            <person name="Nojiri H."/>
        </authorList>
    </citation>
    <scope>NUCLEOTIDE SEQUENCE [LARGE SCALE GENOMIC DNA]</scope>
    <source>
        <strain evidence="5 6">NBRC 106553</strain>
    </source>
</reference>
<name>S6AGE4_METRE</name>
<feature type="domain" description="HTH luxR-type" evidence="4">
    <location>
        <begin position="187"/>
        <end position="252"/>
    </location>
</feature>
<keyword evidence="1" id="KW-0805">Transcription regulation</keyword>
<keyword evidence="6" id="KW-1185">Reference proteome</keyword>
<dbReference type="Pfam" id="PF00196">
    <property type="entry name" value="GerE"/>
    <property type="match status" value="1"/>
</dbReference>
<evidence type="ECO:0000313" key="6">
    <source>
        <dbReference type="Proteomes" id="UP000015503"/>
    </source>
</evidence>
<dbReference type="PATRIC" id="fig|1245471.3.peg.3661"/>
<dbReference type="EMBL" id="AP013068">
    <property type="protein sequence ID" value="BAN49357.1"/>
    <property type="molecule type" value="Genomic_DNA"/>
</dbReference>
<evidence type="ECO:0000259" key="4">
    <source>
        <dbReference type="PROSITE" id="PS50043"/>
    </source>
</evidence>
<proteinExistence type="predicted"/>
<sequence>MHGQLTQWTRDIAAVLAQPPGHPQLRALADWLQRLGLADHVLFFVHEGRSPPLAMFDSLPPGLRPHLVGEYRAGLYGMDPFHVACRSAVADGLYSLGQLAEEGFGEGELFRRCHRQLGLGKALGFIVSLEGRGRAVLLLLHGGESGAEELRLLGSAAPVVEPVLRSAWAVYRREGGDGLDRVGAVIARFGRGVLTERECEVARLLLEGHTNASASQRLCISKGTVKVHRRNLYEKLAIGSQSELLALFVEALRRS</sequence>
<dbReference type="Gene3D" id="1.10.10.10">
    <property type="entry name" value="Winged helix-like DNA-binding domain superfamily/Winged helix DNA-binding domain"/>
    <property type="match status" value="1"/>
</dbReference>
<dbReference type="PANTHER" id="PTHR44688:SF16">
    <property type="entry name" value="DNA-BINDING TRANSCRIPTIONAL ACTIVATOR DEVR_DOSR"/>
    <property type="match status" value="1"/>
</dbReference>
<dbReference type="GO" id="GO:0006355">
    <property type="term" value="P:regulation of DNA-templated transcription"/>
    <property type="evidence" value="ECO:0007669"/>
    <property type="project" value="InterPro"/>
</dbReference>
<dbReference type="SUPFAM" id="SSF46894">
    <property type="entry name" value="C-terminal effector domain of the bipartite response regulators"/>
    <property type="match status" value="1"/>
</dbReference>
<evidence type="ECO:0000256" key="3">
    <source>
        <dbReference type="ARBA" id="ARBA00023163"/>
    </source>
</evidence>
<dbReference type="PANTHER" id="PTHR44688">
    <property type="entry name" value="DNA-BINDING TRANSCRIPTIONAL ACTIVATOR DEVR_DOSR"/>
    <property type="match status" value="1"/>
</dbReference>
<gene>
    <name evidence="5" type="ORF">PCA10_36250</name>
</gene>
<organism evidence="5 6">
    <name type="scientific">Metapseudomonas resinovorans NBRC 106553</name>
    <dbReference type="NCBI Taxonomy" id="1245471"/>
    <lineage>
        <taxon>Bacteria</taxon>
        <taxon>Pseudomonadati</taxon>
        <taxon>Pseudomonadota</taxon>
        <taxon>Gammaproteobacteria</taxon>
        <taxon>Pseudomonadales</taxon>
        <taxon>Pseudomonadaceae</taxon>
        <taxon>Metapseudomonas</taxon>
    </lineage>
</organism>
<protein>
    <submittedName>
        <fullName evidence="5">Putative LuxR family transcriptional regulator</fullName>
    </submittedName>
</protein>
<dbReference type="eggNOG" id="COG2197">
    <property type="taxonomic scope" value="Bacteria"/>
</dbReference>
<dbReference type="RefSeq" id="WP_016493499.1">
    <property type="nucleotide sequence ID" value="NC_021499.1"/>
</dbReference>